<dbReference type="InterPro" id="IPR016181">
    <property type="entry name" value="Acyl_CoA_acyltransferase"/>
</dbReference>
<dbReference type="Proteomes" id="UP000823630">
    <property type="component" value="Unassembled WGS sequence"/>
</dbReference>
<evidence type="ECO:0000313" key="2">
    <source>
        <dbReference type="EMBL" id="MBO8425353.1"/>
    </source>
</evidence>
<dbReference type="EMBL" id="JADINC010000042">
    <property type="protein sequence ID" value="MBO8425353.1"/>
    <property type="molecule type" value="Genomic_DNA"/>
</dbReference>
<dbReference type="SUPFAM" id="SSF55729">
    <property type="entry name" value="Acyl-CoA N-acyltransferases (Nat)"/>
    <property type="match status" value="1"/>
</dbReference>
<gene>
    <name evidence="2" type="ORF">IAC69_02625</name>
</gene>
<dbReference type="CDD" id="cd04301">
    <property type="entry name" value="NAT_SF"/>
    <property type="match status" value="1"/>
</dbReference>
<feature type="domain" description="N-acetyltransferase" evidence="1">
    <location>
        <begin position="15"/>
        <end position="180"/>
    </location>
</feature>
<organism evidence="2 3">
    <name type="scientific">Candidatus Enterousia avistercoris</name>
    <dbReference type="NCBI Taxonomy" id="2840788"/>
    <lineage>
        <taxon>Bacteria</taxon>
        <taxon>Pseudomonadati</taxon>
        <taxon>Pseudomonadota</taxon>
        <taxon>Alphaproteobacteria</taxon>
        <taxon>Candidatus Enterousia</taxon>
    </lineage>
</organism>
<accession>A0A9D9DF33</accession>
<reference evidence="2" key="1">
    <citation type="submission" date="2020-10" db="EMBL/GenBank/DDBJ databases">
        <authorList>
            <person name="Gilroy R."/>
        </authorList>
    </citation>
    <scope>NUCLEOTIDE SEQUENCE</scope>
    <source>
        <strain evidence="2">8207</strain>
    </source>
</reference>
<evidence type="ECO:0000313" key="3">
    <source>
        <dbReference type="Proteomes" id="UP000823630"/>
    </source>
</evidence>
<sequence length="181" mass="20685">MKRAIKFKLKNGKVVTIRPLRADDYDAVMKYLEKFTRGPGAKWTWQYAGQPKKDREKSIQIYENPNNLFIGAWDGDILVGTASISKKQVGHPYSGRVATTATSILEKYTSNGLGTKFKQIIEKWAFENGVHKLESGVRHKNIRSLGNLLNQGWEIVGILHDTAFIDGEWHHEYILEKILEK</sequence>
<dbReference type="PROSITE" id="PS51186">
    <property type="entry name" value="GNAT"/>
    <property type="match status" value="1"/>
</dbReference>
<dbReference type="AlphaFoldDB" id="A0A9D9DF33"/>
<dbReference type="Pfam" id="PF00583">
    <property type="entry name" value="Acetyltransf_1"/>
    <property type="match status" value="1"/>
</dbReference>
<name>A0A9D9DF33_9PROT</name>
<dbReference type="InterPro" id="IPR000182">
    <property type="entry name" value="GNAT_dom"/>
</dbReference>
<evidence type="ECO:0000259" key="1">
    <source>
        <dbReference type="PROSITE" id="PS51186"/>
    </source>
</evidence>
<proteinExistence type="predicted"/>
<dbReference type="Gene3D" id="3.40.630.30">
    <property type="match status" value="1"/>
</dbReference>
<dbReference type="GO" id="GO:0016747">
    <property type="term" value="F:acyltransferase activity, transferring groups other than amino-acyl groups"/>
    <property type="evidence" value="ECO:0007669"/>
    <property type="project" value="InterPro"/>
</dbReference>
<reference evidence="2" key="2">
    <citation type="journal article" date="2021" name="PeerJ">
        <title>Extensive microbial diversity within the chicken gut microbiome revealed by metagenomics and culture.</title>
        <authorList>
            <person name="Gilroy R."/>
            <person name="Ravi A."/>
            <person name="Getino M."/>
            <person name="Pursley I."/>
            <person name="Horton D.L."/>
            <person name="Alikhan N.F."/>
            <person name="Baker D."/>
            <person name="Gharbi K."/>
            <person name="Hall N."/>
            <person name="Watson M."/>
            <person name="Adriaenssens E.M."/>
            <person name="Foster-Nyarko E."/>
            <person name="Jarju S."/>
            <person name="Secka A."/>
            <person name="Antonio M."/>
            <person name="Oren A."/>
            <person name="Chaudhuri R.R."/>
            <person name="La Ragione R."/>
            <person name="Hildebrand F."/>
            <person name="Pallen M.J."/>
        </authorList>
    </citation>
    <scope>NUCLEOTIDE SEQUENCE</scope>
    <source>
        <strain evidence="2">8207</strain>
    </source>
</reference>
<protein>
    <submittedName>
        <fullName evidence="2">GNAT family N-acetyltransferase</fullName>
    </submittedName>
</protein>
<comment type="caution">
    <text evidence="2">The sequence shown here is derived from an EMBL/GenBank/DDBJ whole genome shotgun (WGS) entry which is preliminary data.</text>
</comment>